<dbReference type="GO" id="GO:0005737">
    <property type="term" value="C:cytoplasm"/>
    <property type="evidence" value="ECO:0007669"/>
    <property type="project" value="UniProtKB-SubCell"/>
</dbReference>
<protein>
    <submittedName>
        <fullName evidence="8">DgyrCDS6316</fullName>
    </submittedName>
</protein>
<accession>A0A7I8VPB4</accession>
<dbReference type="GO" id="GO:0060271">
    <property type="term" value="P:cilium assembly"/>
    <property type="evidence" value="ECO:0007669"/>
    <property type="project" value="TreeGrafter"/>
</dbReference>
<dbReference type="InterPro" id="IPR036872">
    <property type="entry name" value="CH_dom_sf"/>
</dbReference>
<dbReference type="EMBL" id="CAJFCJ010000007">
    <property type="protein sequence ID" value="CAD5117554.1"/>
    <property type="molecule type" value="Genomic_DNA"/>
</dbReference>
<feature type="compositionally biased region" description="Polar residues" evidence="6">
    <location>
        <begin position="1476"/>
        <end position="1495"/>
    </location>
</feature>
<dbReference type="OrthoDB" id="10060824at2759"/>
<proteinExistence type="predicted"/>
<feature type="compositionally biased region" description="Low complexity" evidence="6">
    <location>
        <begin position="1500"/>
        <end position="1511"/>
    </location>
</feature>
<dbReference type="SUPFAM" id="SSF47576">
    <property type="entry name" value="Calponin-homology domain, CH-domain"/>
    <property type="match status" value="1"/>
</dbReference>
<dbReference type="InterPro" id="IPR053879">
    <property type="entry name" value="HYDIN_VesB_CFA65-like_Ig"/>
</dbReference>
<dbReference type="SMART" id="SM00033">
    <property type="entry name" value="CH"/>
    <property type="match status" value="1"/>
</dbReference>
<dbReference type="Pfam" id="PF00307">
    <property type="entry name" value="CH"/>
    <property type="match status" value="1"/>
</dbReference>
<dbReference type="GO" id="GO:0005929">
    <property type="term" value="C:cilium"/>
    <property type="evidence" value="ECO:0007669"/>
    <property type="project" value="UniProtKB-SubCell"/>
</dbReference>
<feature type="region of interest" description="Disordered" evidence="6">
    <location>
        <begin position="1470"/>
        <end position="1535"/>
    </location>
</feature>
<organism evidence="8 9">
    <name type="scientific">Dimorphilus gyrociliatus</name>
    <dbReference type="NCBI Taxonomy" id="2664684"/>
    <lineage>
        <taxon>Eukaryota</taxon>
        <taxon>Metazoa</taxon>
        <taxon>Spiralia</taxon>
        <taxon>Lophotrochozoa</taxon>
        <taxon>Annelida</taxon>
        <taxon>Polychaeta</taxon>
        <taxon>Polychaeta incertae sedis</taxon>
        <taxon>Dinophilidae</taxon>
        <taxon>Dimorphilus</taxon>
    </lineage>
</organism>
<keyword evidence="3" id="KW-0963">Cytoplasm</keyword>
<dbReference type="InterPro" id="IPR058952">
    <property type="entry name" value="Ig_CFAP47"/>
</dbReference>
<evidence type="ECO:0000313" key="8">
    <source>
        <dbReference type="EMBL" id="CAD5117554.1"/>
    </source>
</evidence>
<reference evidence="8 9" key="1">
    <citation type="submission" date="2020-08" db="EMBL/GenBank/DDBJ databases">
        <authorList>
            <person name="Hejnol A."/>
        </authorList>
    </citation>
    <scope>NUCLEOTIDE SEQUENCE [LARGE SCALE GENOMIC DNA]</scope>
</reference>
<dbReference type="InterPro" id="IPR056343">
    <property type="entry name" value="CFAP47_dom"/>
</dbReference>
<dbReference type="Proteomes" id="UP000549394">
    <property type="component" value="Unassembled WGS sequence"/>
</dbReference>
<dbReference type="Pfam" id="PF24529">
    <property type="entry name" value="CFAP47"/>
    <property type="match status" value="1"/>
</dbReference>
<keyword evidence="5" id="KW-0966">Cell projection</keyword>
<dbReference type="PANTHER" id="PTHR45912">
    <property type="entry name" value="CILIA- AND FLAGELLA-ASSOCIATED PROTEIN 47"/>
    <property type="match status" value="1"/>
</dbReference>
<evidence type="ECO:0000256" key="4">
    <source>
        <dbReference type="ARBA" id="ARBA00023069"/>
    </source>
</evidence>
<dbReference type="InterPro" id="IPR001715">
    <property type="entry name" value="CH_dom"/>
</dbReference>
<gene>
    <name evidence="8" type="ORF">DGYR_LOCUS6073</name>
</gene>
<evidence type="ECO:0000313" key="9">
    <source>
        <dbReference type="Proteomes" id="UP000549394"/>
    </source>
</evidence>
<dbReference type="PANTHER" id="PTHR45912:SF3">
    <property type="entry name" value="CILIA- AND FLAGELLA-ASSOCIATED PROTEIN 47"/>
    <property type="match status" value="1"/>
</dbReference>
<evidence type="ECO:0000256" key="5">
    <source>
        <dbReference type="ARBA" id="ARBA00023273"/>
    </source>
</evidence>
<feature type="domain" description="Calponin-homology (CH)" evidence="7">
    <location>
        <begin position="1794"/>
        <end position="1917"/>
    </location>
</feature>
<dbReference type="Gene3D" id="2.60.40.10">
    <property type="entry name" value="Immunoglobulins"/>
    <property type="match status" value="5"/>
</dbReference>
<evidence type="ECO:0000256" key="2">
    <source>
        <dbReference type="ARBA" id="ARBA00004496"/>
    </source>
</evidence>
<evidence type="ECO:0000259" key="7">
    <source>
        <dbReference type="PROSITE" id="PS50021"/>
    </source>
</evidence>
<dbReference type="Pfam" id="PF26579">
    <property type="entry name" value="Ig_CFAP47"/>
    <property type="match status" value="1"/>
</dbReference>
<keyword evidence="4" id="KW-0969">Cilium</keyword>
<dbReference type="InterPro" id="IPR013783">
    <property type="entry name" value="Ig-like_fold"/>
</dbReference>
<sequence>MPIETHKDVSGVRVIPPVLQFKESVIGTVHQLSISVLNISKVSRSIRYYGPNQKIFEMEAESPQKPVAPGLDVKATVIYCPTAEKVDSDRLVITVDGDVIEVPIFGYPSLPALSAENLVDFGNVVNNGKIVVQHIYIRNEGTKAGEFFIEYNGDKPITFVPNRGKVAERTELPVRVEYVAKHAAKIDEVASVFLELQEPFDLNVKGEVVEGRVELLDYSTQSSIDCVRFGYAYYGTDCTQPTVLFNNSPEPIAFVVVLDEDSVGQESGKDLVANAGNTRLKAELGGEMNDLTSLVTTFPNWGTLQPYERLPMFFRFSPRWNLAKQGFITTKKSPPKQDFSLFMKIQVIGASGGFDEMSIRNKAALGGKQSKEVAITGSALPVQINVSPKNEFDFGKVSNGQMREIAAKVTNKSPTLPVNFQFRRVAHFVVDPNNATIKPGETMDTIYKFEPKQIGSFEVIQYVDVLGMVSDNRNAFKMLQKVIESVPIYFRGICESTTNKIQPKYNPGITPKLTHEVGLNSETALNEIRTGPRAAVLKSAPPGPTSEKALVAFPNDRAASLRPTERKATYHTVFKGRERYNYVDPDYTFTDNEAEAIKQHKQHYKNLIDEHRRHRFNKIMTKDYLKYNNPIDNHLEPAIGLKPKKLKITDVKPDPRPPTPPNTHWKLLSSKDLAKLQQKSSKNVVDGLNAIPTTAKEKLECSQILSPAELHQVIIGPPEVNFGDVCMKSQSQMEVNIINNLEQFVHISFNLDCQELQQSSPLSQVIPARSKAILPLILECQHDGKFQRSIEYTVNRCYKSHITVFANVVPVALELSTDHLIVNPTPGLPPDAGFREVITLINRLNQTAEFTWNPVLKGKGTAFSIRPAIGTVPPKSNLDCEVVFHPSYLAPLDAEFSLTVHGGVSSTFTCQAKLGQAHVQFVDRRLQFGALPINLSTTKTALLQNLGQYHAFFEVLKPNPLPGITVSPQIGVVPVGGYAELDINVCSAVAMKFDDKVDVAIRGVKPTDVRIGGYIESPQISVNLSRFQFGGVYCGSKYAREFLITNKGKSRAQLQFDLVRYKDFSLVFPDHTSPEDVTFALNEPGKFSLTLEMGEEATGQLIFQPTEVASYDFLLKVYANDCEMMPPLPTPLPEPLDEKMSSSSMQRYRRNHAEIVITPSRKVTATALRQPLLLSTNIVEFTVTPTYHEMSQSTGICKNSGTMFKNETDKKLKWCVDTSKGNKTLERGIFKFIHESGMPYMSQTGEGGVEGYLNPGESHALGVVFCPDKPGHFEVMVPLLLNDDHEKPYQWIQLVGELKAPRMWFDPPSIVLTPLPLDMSVTSEFTVIAAHYKVANDARVQLPIVYCDDGSEAKPLKIEILEGNRIEACSGEDGQPDSVSLPCKLTFQCSKPVSFCSPIIFIDGHGNKFELPVTATADNCLLSNYPYLAQHRLDHQIVCMKGHRLRGQQTIVSSATSSSLGEAVLVAVGEEGRSGSRPSTTATSNSNFEVSNSSYEDSETNSSPTESSISSVREGALNKAASRPPADVSCVSEAEKRAAQQSRSLGSAVFPDENTEEGYFHIEVLTAVQRWFSTQGWPNGPYPISVPYTLRDSLSRRPRDPLPMHMAGKVETCGKNAAKQHGSTNKKEMATIYDMISYLAGRQLPGIATNSSLPEDPVERAKQVHWQHSSLLTFAKEQGAKVAAIKPEYLMSPRDYRVWEALQQRVEAIVRKSEGEWPLKPPGKNSRTLEEDAMEEQIFEAVSKRAWVDLLLQLLKCLVLAKVTPKSLKKQVQHSNIDQLPNLDANPNCSNIYNLSERTLLLWLNHHYEQQRERIWSNAPKGGVPPARWIVNFDLDLLDGLVLGAVIATYAPWTIDLYMKEMYTRPGTAEQCLHNALRLVHAIRSIGIDYDIHAIDITDPNPVMMLLLVIQLYTTLPTYMARSTITLSATLGKPILKQIKISNPSNKQLVYNAILAGSNARDFSLVKGHHISVSSKSSTGINIQLTASHIRSGSAVLILAPKRAAPLFGSTLVFELKSDIECAPPLNVIKATTPCYVMARIPVVVKNIFDRKGTFNVVLVQNCYLSGNKEEVAGRKVKEMIDALLDDGISPKTMSAPFVEGVRMIDKKAFHCDITTVELDPMSEESIIVKFLPIQPGKYCCSLVISDKQVGDAVFEVSAIADYPKPSEIISDDSEKDRASIELRNNENSVTWEGNKDLENTVFWQCVVGNQLKQKVLLSLSNSARERALQIRKQQNMSDKELIRRRAAGTLTSSAIDGDLKKGDAAEHSTKREKIIFKCECESSEFTVPSKVIVLQGDQHMPARKDKEAAYVNLNAHGQFSVPVKFFTEEAGHYSANIKLRRGEDDIRVVKVECTAVVSDSETSIEFDGPVNEAIIQKIPVSNMTSSDWRMNATIEGDGWSGPPQLLVPVGSTVNYPLTFRPQFEGQVEGRLILETEHVEQKFSLIGKGQKSLPLDVIKLTAEAKQRLTYYVDVPNKTKRKLDFSVQCDVEGVSGSSCLVVLPGQTERYEMNAMPLKRGNYKGVLSFIATSSPIKDVDSDDEEEKEIKAADQKCYRVWFVLQLDVLPPPFEDKLSIKCVCQKKAVVEVLVTNPLEIPIKLEATVQGSGLSGPKYILLPPASKATYELLYFPASVGKFEGELVFYHQSVGEFWYCLELESEPLEPQQLDILECELGAWTKTSITLDNPTSETLVLEPHISNPNNYVLDISKVPLIIGPRSNTEIPVIFMPSSLGSEQHCCKISFRCPQLGEWVFLVSGIGLLPKPKDPICVTSQLGHNQSVIIPFRNSLDVAVIIDVIIRDKDEASVQGVQDDEGLAPGPPSPFTVLLKENSGIRLAPRATLDIPVIYTPDIMISSQAMVTISVRKESGESWKFKPMEVTDKNAGYAAHLKRSESGSLRELQWTYPVHGFPEARSQPNAPPALIQCQSRCACEERLELKLAGVVPGAEGPIAQVRSITPIKSASASSSSLTGVVLTKSLAVAEEFDHTLDYPNADAKQDCEQSVRLRLVRKERDQSTGLVVLCFNVLFSPNKPMNHEITLIIQAATGGIWKFALKILASEPEPDDIIEMETAGLGTKSGVIIKLTSQEVQSAAFHAFFTEDSDPAFSVYPTSGELPPSDSDGLPLHICFQPTIYGKNYGGKLIVQTSKIQWSYYVVGKLPSYEPPTGQATRPIAGPHLDPRKRSYPVNLVRRNMKLTTTAPSSPVKGAKLVPRLGAN</sequence>
<comment type="subcellular location">
    <subcellularLocation>
        <location evidence="1">Cell projection</location>
        <location evidence="1">Cilium</location>
    </subcellularLocation>
    <subcellularLocation>
        <location evidence="2">Cytoplasm</location>
    </subcellularLocation>
</comment>
<name>A0A7I8VPB4_9ANNE</name>
<evidence type="ECO:0000256" key="1">
    <source>
        <dbReference type="ARBA" id="ARBA00004138"/>
    </source>
</evidence>
<dbReference type="Pfam" id="PF22544">
    <property type="entry name" value="HYDIN_VesB_CFA65-like_Ig"/>
    <property type="match status" value="1"/>
</dbReference>
<evidence type="ECO:0000256" key="3">
    <source>
        <dbReference type="ARBA" id="ARBA00022490"/>
    </source>
</evidence>
<dbReference type="PROSITE" id="PS50021">
    <property type="entry name" value="CH"/>
    <property type="match status" value="1"/>
</dbReference>
<keyword evidence="9" id="KW-1185">Reference proteome</keyword>
<evidence type="ECO:0000256" key="6">
    <source>
        <dbReference type="SAM" id="MobiDB-lite"/>
    </source>
</evidence>
<comment type="caution">
    <text evidence="8">The sequence shown here is derived from an EMBL/GenBank/DDBJ whole genome shotgun (WGS) entry which is preliminary data.</text>
</comment>
<dbReference type="Gene3D" id="1.10.418.10">
    <property type="entry name" value="Calponin-like domain"/>
    <property type="match status" value="1"/>
</dbReference>